<dbReference type="Proteomes" id="UP001183586">
    <property type="component" value="Unassembled WGS sequence"/>
</dbReference>
<evidence type="ECO:0000256" key="1">
    <source>
        <dbReference type="ARBA" id="ARBA00023015"/>
    </source>
</evidence>
<evidence type="ECO:0000313" key="7">
    <source>
        <dbReference type="Proteomes" id="UP001183586"/>
    </source>
</evidence>
<dbReference type="PROSITE" id="PS50977">
    <property type="entry name" value="HTH_TETR_2"/>
    <property type="match status" value="1"/>
</dbReference>
<dbReference type="SUPFAM" id="SSF46689">
    <property type="entry name" value="Homeodomain-like"/>
    <property type="match status" value="1"/>
</dbReference>
<evidence type="ECO:0000313" key="6">
    <source>
        <dbReference type="EMBL" id="MDT0390940.1"/>
    </source>
</evidence>
<name>A0ABU2PFK7_9ACTN</name>
<keyword evidence="1" id="KW-0805">Transcription regulation</keyword>
<accession>A0ABU2PFK7</accession>
<feature type="domain" description="HTH tetR-type" evidence="5">
    <location>
        <begin position="15"/>
        <end position="75"/>
    </location>
</feature>
<dbReference type="InterPro" id="IPR011075">
    <property type="entry name" value="TetR_C"/>
</dbReference>
<dbReference type="Pfam" id="PF16859">
    <property type="entry name" value="TetR_C_11"/>
    <property type="match status" value="1"/>
</dbReference>
<gene>
    <name evidence="6" type="ORF">RM641_26270</name>
</gene>
<dbReference type="RefSeq" id="WP_311685921.1">
    <property type="nucleotide sequence ID" value="NZ_JAVREU010000013.1"/>
</dbReference>
<dbReference type="Gene3D" id="1.10.10.60">
    <property type="entry name" value="Homeodomain-like"/>
    <property type="match status" value="1"/>
</dbReference>
<dbReference type="EMBL" id="JAVREU010000013">
    <property type="protein sequence ID" value="MDT0390940.1"/>
    <property type="molecule type" value="Genomic_DNA"/>
</dbReference>
<dbReference type="PANTHER" id="PTHR30055">
    <property type="entry name" value="HTH-TYPE TRANSCRIPTIONAL REGULATOR RUTR"/>
    <property type="match status" value="1"/>
</dbReference>
<evidence type="ECO:0000256" key="2">
    <source>
        <dbReference type="ARBA" id="ARBA00023125"/>
    </source>
</evidence>
<organism evidence="6 7">
    <name type="scientific">Streptomyces dubilierae</name>
    <dbReference type="NCBI Taxonomy" id="3075533"/>
    <lineage>
        <taxon>Bacteria</taxon>
        <taxon>Bacillati</taxon>
        <taxon>Actinomycetota</taxon>
        <taxon>Actinomycetes</taxon>
        <taxon>Kitasatosporales</taxon>
        <taxon>Streptomycetaceae</taxon>
        <taxon>Streptomyces</taxon>
    </lineage>
</organism>
<dbReference type="InterPro" id="IPR050109">
    <property type="entry name" value="HTH-type_TetR-like_transc_reg"/>
</dbReference>
<reference evidence="7" key="1">
    <citation type="submission" date="2023-07" db="EMBL/GenBank/DDBJ databases">
        <title>30 novel species of actinomycetes from the DSMZ collection.</title>
        <authorList>
            <person name="Nouioui I."/>
        </authorList>
    </citation>
    <scope>NUCLEOTIDE SEQUENCE [LARGE SCALE GENOMIC DNA]</scope>
    <source>
        <strain evidence="7">DSM 41921</strain>
    </source>
</reference>
<feature type="DNA-binding region" description="H-T-H motif" evidence="4">
    <location>
        <begin position="38"/>
        <end position="57"/>
    </location>
</feature>
<protein>
    <submittedName>
        <fullName evidence="6">TetR-like C-terminal domain-containing protein</fullName>
    </submittedName>
</protein>
<dbReference type="Gene3D" id="1.10.357.10">
    <property type="entry name" value="Tetracycline Repressor, domain 2"/>
    <property type="match status" value="1"/>
</dbReference>
<dbReference type="InterPro" id="IPR009057">
    <property type="entry name" value="Homeodomain-like_sf"/>
</dbReference>
<evidence type="ECO:0000259" key="5">
    <source>
        <dbReference type="PROSITE" id="PS50977"/>
    </source>
</evidence>
<keyword evidence="7" id="KW-1185">Reference proteome</keyword>
<sequence length="198" mass="20907">MADSSTQVRPGGRSAKVRAAVHRAVAELLAEEEAETLTLPAVAARAGVHPTTLYRRWGSTAQLLTDVATSRFSDDLVVPDSGSLAGDLERWLADVATDVADPDTLALMRATIATGPAGGCACVEDRHRQLGAILRHEVERGGAAPEVESAADSLLGPLYYRAIFTSEPASADWARDLVASYLSTLAPSSAERRPADTR</sequence>
<dbReference type="SUPFAM" id="SSF48498">
    <property type="entry name" value="Tetracyclin repressor-like, C-terminal domain"/>
    <property type="match status" value="1"/>
</dbReference>
<dbReference type="InterPro" id="IPR036271">
    <property type="entry name" value="Tet_transcr_reg_TetR-rel_C_sf"/>
</dbReference>
<comment type="caution">
    <text evidence="6">The sequence shown here is derived from an EMBL/GenBank/DDBJ whole genome shotgun (WGS) entry which is preliminary data.</text>
</comment>
<evidence type="ECO:0000256" key="4">
    <source>
        <dbReference type="PROSITE-ProRule" id="PRU00335"/>
    </source>
</evidence>
<keyword evidence="2 4" id="KW-0238">DNA-binding</keyword>
<dbReference type="Pfam" id="PF00440">
    <property type="entry name" value="TetR_N"/>
    <property type="match status" value="1"/>
</dbReference>
<dbReference type="PANTHER" id="PTHR30055:SF148">
    <property type="entry name" value="TETR-FAMILY TRANSCRIPTIONAL REGULATOR"/>
    <property type="match status" value="1"/>
</dbReference>
<keyword evidence="3" id="KW-0804">Transcription</keyword>
<proteinExistence type="predicted"/>
<evidence type="ECO:0000256" key="3">
    <source>
        <dbReference type="ARBA" id="ARBA00023163"/>
    </source>
</evidence>
<dbReference type="InterPro" id="IPR001647">
    <property type="entry name" value="HTH_TetR"/>
</dbReference>